<accession>L9YHD5</accession>
<organism evidence="1 2">
    <name type="scientific">Natrinema pallidum DSM 3751</name>
    <dbReference type="NCBI Taxonomy" id="1227495"/>
    <lineage>
        <taxon>Archaea</taxon>
        <taxon>Methanobacteriati</taxon>
        <taxon>Methanobacteriota</taxon>
        <taxon>Stenosarchaea group</taxon>
        <taxon>Halobacteria</taxon>
        <taxon>Halobacteriales</taxon>
        <taxon>Natrialbaceae</taxon>
        <taxon>Natrinema</taxon>
    </lineage>
</organism>
<protein>
    <submittedName>
        <fullName evidence="1">Uncharacterized protein</fullName>
    </submittedName>
</protein>
<gene>
    <name evidence="1" type="ORF">C487_17225</name>
</gene>
<evidence type="ECO:0000313" key="2">
    <source>
        <dbReference type="Proteomes" id="UP000011618"/>
    </source>
</evidence>
<sequence length="81" mass="8843">MLPTVALDTIPRIGPDTSGHIPLDACSGRVGARCWMGSLLGCALARAQGRSRRRERERAMDELVVVDSHGWRVVVSEEDAE</sequence>
<dbReference type="AlphaFoldDB" id="L9YHD5"/>
<comment type="caution">
    <text evidence="1">The sequence shown here is derived from an EMBL/GenBank/DDBJ whole genome shotgun (WGS) entry which is preliminary data.</text>
</comment>
<name>L9YHD5_9EURY</name>
<dbReference type="EMBL" id="AOII01000095">
    <property type="protein sequence ID" value="ELY73520.1"/>
    <property type="molecule type" value="Genomic_DNA"/>
</dbReference>
<dbReference type="Proteomes" id="UP000011618">
    <property type="component" value="Unassembled WGS sequence"/>
</dbReference>
<proteinExistence type="predicted"/>
<evidence type="ECO:0000313" key="1">
    <source>
        <dbReference type="EMBL" id="ELY73520.1"/>
    </source>
</evidence>
<reference evidence="1 2" key="1">
    <citation type="journal article" date="2014" name="PLoS Genet.">
        <title>Phylogenetically driven sequencing of extremely halophilic archaea reveals strategies for static and dynamic osmo-response.</title>
        <authorList>
            <person name="Becker E.A."/>
            <person name="Seitzer P.M."/>
            <person name="Tritt A."/>
            <person name="Larsen D."/>
            <person name="Krusor M."/>
            <person name="Yao A.I."/>
            <person name="Wu D."/>
            <person name="Madern D."/>
            <person name="Eisen J.A."/>
            <person name="Darling A.E."/>
            <person name="Facciotti M.T."/>
        </authorList>
    </citation>
    <scope>NUCLEOTIDE SEQUENCE [LARGE SCALE GENOMIC DNA]</scope>
    <source>
        <strain evidence="1 2">DSM 3751</strain>
    </source>
</reference>